<feature type="compositionally biased region" description="Basic and acidic residues" evidence="9">
    <location>
        <begin position="643"/>
        <end position="666"/>
    </location>
</feature>
<feature type="region of interest" description="Disordered" evidence="9">
    <location>
        <begin position="623"/>
        <end position="666"/>
    </location>
</feature>
<dbReference type="GO" id="GO:0005634">
    <property type="term" value="C:nucleus"/>
    <property type="evidence" value="ECO:0007669"/>
    <property type="project" value="TreeGrafter"/>
</dbReference>
<keyword evidence="5" id="KW-0808">Transferase</keyword>
<accession>A0A9P4JHW7</accession>
<dbReference type="GO" id="GO:0005524">
    <property type="term" value="F:ATP binding"/>
    <property type="evidence" value="ECO:0007669"/>
    <property type="project" value="UniProtKB-KW"/>
</dbReference>
<evidence type="ECO:0000259" key="10">
    <source>
        <dbReference type="Pfam" id="PF16575"/>
    </source>
</evidence>
<keyword evidence="12" id="KW-1185">Reference proteome</keyword>
<dbReference type="Proteomes" id="UP000799536">
    <property type="component" value="Unassembled WGS sequence"/>
</dbReference>
<protein>
    <recommendedName>
        <fullName evidence="4">Polynucleotide 5'-hydroxyl-kinase GRC3</fullName>
    </recommendedName>
    <alternativeName>
        <fullName evidence="3">Polynucleotide 5'-hydroxyl-kinase grc3</fullName>
    </alternativeName>
</protein>
<dbReference type="InterPro" id="IPR027417">
    <property type="entry name" value="P-loop_NTPase"/>
</dbReference>
<evidence type="ECO:0000256" key="4">
    <source>
        <dbReference type="ARBA" id="ARBA00019824"/>
    </source>
</evidence>
<comment type="caution">
    <text evidence="11">The sequence shown here is derived from an EMBL/GenBank/DDBJ whole genome shotgun (WGS) entry which is preliminary data.</text>
</comment>
<dbReference type="AlphaFoldDB" id="A0A9P4JHW7"/>
<name>A0A9P4JHW7_9PLEO</name>
<dbReference type="OrthoDB" id="4054781at2759"/>
<evidence type="ECO:0000256" key="5">
    <source>
        <dbReference type="ARBA" id="ARBA00022679"/>
    </source>
</evidence>
<proteinExistence type="inferred from homology"/>
<dbReference type="Pfam" id="PF16575">
    <property type="entry name" value="CLP1_P"/>
    <property type="match status" value="1"/>
</dbReference>
<evidence type="ECO:0000256" key="8">
    <source>
        <dbReference type="ARBA" id="ARBA00022840"/>
    </source>
</evidence>
<keyword evidence="8" id="KW-0067">ATP-binding</keyword>
<dbReference type="InterPro" id="IPR045116">
    <property type="entry name" value="Clp1/Grc3"/>
</dbReference>
<evidence type="ECO:0000256" key="2">
    <source>
        <dbReference type="ARBA" id="ARBA00011003"/>
    </source>
</evidence>
<evidence type="ECO:0000256" key="1">
    <source>
        <dbReference type="ARBA" id="ARBA00003798"/>
    </source>
</evidence>
<evidence type="ECO:0000256" key="6">
    <source>
        <dbReference type="ARBA" id="ARBA00022741"/>
    </source>
</evidence>
<dbReference type="Gene3D" id="3.40.50.300">
    <property type="entry name" value="P-loop containing nucleotide triphosphate hydrolases"/>
    <property type="match status" value="1"/>
</dbReference>
<comment type="similarity">
    <text evidence="2">Belongs to the Clp1 family. NOL9/GRC3 subfamily.</text>
</comment>
<dbReference type="EMBL" id="ML994133">
    <property type="protein sequence ID" value="KAF2198569.1"/>
    <property type="molecule type" value="Genomic_DNA"/>
</dbReference>
<evidence type="ECO:0000313" key="12">
    <source>
        <dbReference type="Proteomes" id="UP000799536"/>
    </source>
</evidence>
<reference evidence="11" key="1">
    <citation type="journal article" date="2020" name="Stud. Mycol.">
        <title>101 Dothideomycetes genomes: a test case for predicting lifestyles and emergence of pathogens.</title>
        <authorList>
            <person name="Haridas S."/>
            <person name="Albert R."/>
            <person name="Binder M."/>
            <person name="Bloem J."/>
            <person name="Labutti K."/>
            <person name="Salamov A."/>
            <person name="Andreopoulos B."/>
            <person name="Baker S."/>
            <person name="Barry K."/>
            <person name="Bills G."/>
            <person name="Bluhm B."/>
            <person name="Cannon C."/>
            <person name="Castanera R."/>
            <person name="Culley D."/>
            <person name="Daum C."/>
            <person name="Ezra D."/>
            <person name="Gonzalez J."/>
            <person name="Henrissat B."/>
            <person name="Kuo A."/>
            <person name="Liang C."/>
            <person name="Lipzen A."/>
            <person name="Lutzoni F."/>
            <person name="Magnuson J."/>
            <person name="Mondo S."/>
            <person name="Nolan M."/>
            <person name="Ohm R."/>
            <person name="Pangilinan J."/>
            <person name="Park H.-J."/>
            <person name="Ramirez L."/>
            <person name="Alfaro M."/>
            <person name="Sun H."/>
            <person name="Tritt A."/>
            <person name="Yoshinaga Y."/>
            <person name="Zwiers L.-H."/>
            <person name="Turgeon B."/>
            <person name="Goodwin S."/>
            <person name="Spatafora J."/>
            <person name="Crous P."/>
            <person name="Grigoriev I."/>
        </authorList>
    </citation>
    <scope>NUCLEOTIDE SEQUENCE</scope>
    <source>
        <strain evidence="11">ATCC 74209</strain>
    </source>
</reference>
<evidence type="ECO:0000313" key="11">
    <source>
        <dbReference type="EMBL" id="KAF2198569.1"/>
    </source>
</evidence>
<feature type="domain" description="Clp1 P-loop" evidence="10">
    <location>
        <begin position="229"/>
        <end position="389"/>
    </location>
</feature>
<dbReference type="GO" id="GO:0051731">
    <property type="term" value="F:polynucleotide 5'-hydroxyl-kinase activity"/>
    <property type="evidence" value="ECO:0007669"/>
    <property type="project" value="InterPro"/>
</dbReference>
<sequence length="706" mass="78962">MPDSSGSAKKPMSALAAARARHMRPVSAATAAKSTVELRTVSVKVDPASEDEYISERSASPTPEPVVSVALCTWRQSDESIVSSSQNESIIKLNQYETITHIGTYDFQVIEGRVSIEGTTALPSEESFYRVHAPTTHHICKIKGLAKTNTVRFLHVEDRGVRQFADLSPLYRRIWNAEFTDKPPRSFARILSTTDDPLSRTLIPELHSHEYQAQVDDAVTNSKCVFVCGAKSSGKSTFARRLVNAYLTGPSTSTQAKPGRSVLYLDLDPSLPEYTPHGQVSLVLVKEPNLGPSFTHPAPIPSTRKDVNELIIAHPFPYKEISQRTTYYISCIRSLFQTAQDLQPKDGRSLPVPIVINTPAWTSFGGTDLLISLITLLKPSRVIYLEGGKAADGTESFLDDEDKEKFQKACLRDHGPRTSLRLLPKLFDTTQHRSHSDADLRSMTTLSYFHSTSLPSFASPSNSPSPTYNSLPLSFTVPWKLKYDPSNGRVGCAKIVMLENPFSAGPPMETVRATPNILNTSLVQIVEETEQSFLVDAPYYLPRTTLPEPATSKLLFTALVRSYRPEEKELLLLIPETHAEIAEKTKWQNIVVVHGCCDYPDWALLEDPNWDYAQRVKEVQNAFPVESADEQDTRMSKRVKKTKNGDVDMRDATDGRRESSRYAQEELDPRVIAASVDLPPYVTTEEKMAPFRHLNVLRRTRKFHQE</sequence>
<evidence type="ECO:0000256" key="9">
    <source>
        <dbReference type="SAM" id="MobiDB-lite"/>
    </source>
</evidence>
<evidence type="ECO:0000256" key="3">
    <source>
        <dbReference type="ARBA" id="ARBA00018706"/>
    </source>
</evidence>
<organism evidence="11 12">
    <name type="scientific">Delitschia confertaspora ATCC 74209</name>
    <dbReference type="NCBI Taxonomy" id="1513339"/>
    <lineage>
        <taxon>Eukaryota</taxon>
        <taxon>Fungi</taxon>
        <taxon>Dikarya</taxon>
        <taxon>Ascomycota</taxon>
        <taxon>Pezizomycotina</taxon>
        <taxon>Dothideomycetes</taxon>
        <taxon>Pleosporomycetidae</taxon>
        <taxon>Pleosporales</taxon>
        <taxon>Delitschiaceae</taxon>
        <taxon>Delitschia</taxon>
    </lineage>
</organism>
<dbReference type="GO" id="GO:0000448">
    <property type="term" value="P:cleavage in ITS2 between 5.8S rRNA and LSU-rRNA of tricistronic rRNA transcript (SSU-rRNA, 5.8S rRNA, LSU-rRNA)"/>
    <property type="evidence" value="ECO:0007669"/>
    <property type="project" value="TreeGrafter"/>
</dbReference>
<dbReference type="SUPFAM" id="SSF52540">
    <property type="entry name" value="P-loop containing nucleoside triphosphate hydrolases"/>
    <property type="match status" value="1"/>
</dbReference>
<dbReference type="InterPro" id="IPR032319">
    <property type="entry name" value="CLP1_P"/>
</dbReference>
<dbReference type="PANTHER" id="PTHR12755:SF3">
    <property type="entry name" value="POLYNUCLEOTIDE 5'-HYDROXYL-KINASE NOL9"/>
    <property type="match status" value="1"/>
</dbReference>
<evidence type="ECO:0000256" key="7">
    <source>
        <dbReference type="ARBA" id="ARBA00022777"/>
    </source>
</evidence>
<comment type="function">
    <text evidence="1">Polynucleotide 5'-kinase involved in rRNA processing.</text>
</comment>
<gene>
    <name evidence="11" type="ORF">GQ43DRAFT_483181</name>
</gene>
<keyword evidence="7" id="KW-0418">Kinase</keyword>
<dbReference type="PANTHER" id="PTHR12755">
    <property type="entry name" value="CLEAVAGE/POLYADENYLATION FACTOR IA SUBUNIT CLP1P"/>
    <property type="match status" value="1"/>
</dbReference>
<keyword evidence="6" id="KW-0547">Nucleotide-binding</keyword>
<feature type="region of interest" description="Disordered" evidence="9">
    <location>
        <begin position="1"/>
        <end position="20"/>
    </location>
</feature>